<protein>
    <recommendedName>
        <fullName evidence="2">DUF3295 domain-containing protein</fullName>
    </recommendedName>
</protein>
<feature type="region of interest" description="Disordered" evidence="1">
    <location>
        <begin position="59"/>
        <end position="80"/>
    </location>
</feature>
<feature type="compositionally biased region" description="Acidic residues" evidence="1">
    <location>
        <begin position="150"/>
        <end position="163"/>
    </location>
</feature>
<feature type="region of interest" description="Disordered" evidence="1">
    <location>
        <begin position="104"/>
        <end position="169"/>
    </location>
</feature>
<organism evidence="3 4">
    <name type="scientific">Fusarium oxysporum</name>
    <name type="common">Fusarium vascular wilt</name>
    <dbReference type="NCBI Taxonomy" id="5507"/>
    <lineage>
        <taxon>Eukaryota</taxon>
        <taxon>Fungi</taxon>
        <taxon>Dikarya</taxon>
        <taxon>Ascomycota</taxon>
        <taxon>Pezizomycotina</taxon>
        <taxon>Sordariomycetes</taxon>
        <taxon>Hypocreomycetidae</taxon>
        <taxon>Hypocreales</taxon>
        <taxon>Nectriaceae</taxon>
        <taxon>Fusarium</taxon>
        <taxon>Fusarium oxysporum species complex</taxon>
    </lineage>
</organism>
<evidence type="ECO:0000256" key="1">
    <source>
        <dbReference type="SAM" id="MobiDB-lite"/>
    </source>
</evidence>
<dbReference type="Proteomes" id="UP000285860">
    <property type="component" value="Unassembled WGS sequence"/>
</dbReference>
<dbReference type="InterPro" id="IPR021711">
    <property type="entry name" value="DUF3295"/>
</dbReference>
<dbReference type="AlphaFoldDB" id="A0A420PCT0"/>
<comment type="caution">
    <text evidence="3">The sequence shown here is derived from an EMBL/GenBank/DDBJ whole genome shotgun (WGS) entry which is preliminary data.</text>
</comment>
<evidence type="ECO:0000259" key="2">
    <source>
        <dbReference type="Pfam" id="PF11702"/>
    </source>
</evidence>
<accession>A0A420PCT0</accession>
<dbReference type="Pfam" id="PF11702">
    <property type="entry name" value="DUF3295"/>
    <property type="match status" value="1"/>
</dbReference>
<proteinExistence type="predicted"/>
<reference evidence="3 4" key="1">
    <citation type="journal article" date="2018" name="Sci. Rep.">
        <title>Characterisation of pathogen-specific regions and novel effector candidates in Fusarium oxysporum f. sp. cepae.</title>
        <authorList>
            <person name="Armitage A.D."/>
            <person name="Taylor A."/>
            <person name="Sobczyk M.K."/>
            <person name="Baxter L."/>
            <person name="Greenfield B.P."/>
            <person name="Bates H.J."/>
            <person name="Wilson F."/>
            <person name="Jackson A.C."/>
            <person name="Ott S."/>
            <person name="Harrison R.J."/>
            <person name="Clarkson J.P."/>
        </authorList>
    </citation>
    <scope>NUCLEOTIDE SEQUENCE [LARGE SCALE GENOMIC DNA]</scope>
    <source>
        <strain evidence="3 4">Fo_A28</strain>
    </source>
</reference>
<evidence type="ECO:0000313" key="3">
    <source>
        <dbReference type="EMBL" id="RKK90304.1"/>
    </source>
</evidence>
<evidence type="ECO:0000313" key="4">
    <source>
        <dbReference type="Proteomes" id="UP000285860"/>
    </source>
</evidence>
<gene>
    <name evidence="3" type="ORF">BFJ68_g16489</name>
</gene>
<feature type="domain" description="DUF3295" evidence="2">
    <location>
        <begin position="79"/>
        <end position="183"/>
    </location>
</feature>
<sequence length="241" mass="26803">MTHTIDDEDVVDSDNDYVNKSVINYDSDSSDCKDTIEDNWNKSINSAKGFSVPRRPASLESYGSVDSGVSHPPQKHARQKRKVFSMKFSEFLSSSNRELGRLKMPMRTPDLDPPIDSKCKGKKKTSFGNNTTTRTIDDEAAVDSDKVDSDDYVDESPIDDDDNSSDREDLIEGDCRQSSITDNGACVKPPKPISSNFYTLTSWGHDIQPIKPIVYVHMVYGHGEICQPFQGANKALLNLVA</sequence>
<name>A0A420PCT0_FUSOX</name>
<dbReference type="EMBL" id="MRCY01000283">
    <property type="protein sequence ID" value="RKK90304.1"/>
    <property type="molecule type" value="Genomic_DNA"/>
</dbReference>